<dbReference type="Proteomes" id="UP001431783">
    <property type="component" value="Unassembled WGS sequence"/>
</dbReference>
<organism evidence="1 2">
    <name type="scientific">Henosepilachna vigintioctopunctata</name>
    <dbReference type="NCBI Taxonomy" id="420089"/>
    <lineage>
        <taxon>Eukaryota</taxon>
        <taxon>Metazoa</taxon>
        <taxon>Ecdysozoa</taxon>
        <taxon>Arthropoda</taxon>
        <taxon>Hexapoda</taxon>
        <taxon>Insecta</taxon>
        <taxon>Pterygota</taxon>
        <taxon>Neoptera</taxon>
        <taxon>Endopterygota</taxon>
        <taxon>Coleoptera</taxon>
        <taxon>Polyphaga</taxon>
        <taxon>Cucujiformia</taxon>
        <taxon>Coccinelloidea</taxon>
        <taxon>Coccinellidae</taxon>
        <taxon>Epilachninae</taxon>
        <taxon>Epilachnini</taxon>
        <taxon>Henosepilachna</taxon>
    </lineage>
</organism>
<reference evidence="1 2" key="1">
    <citation type="submission" date="2023-03" db="EMBL/GenBank/DDBJ databases">
        <title>Genome insight into feeding habits of ladybird beetles.</title>
        <authorList>
            <person name="Li H.-S."/>
            <person name="Huang Y.-H."/>
            <person name="Pang H."/>
        </authorList>
    </citation>
    <scope>NUCLEOTIDE SEQUENCE [LARGE SCALE GENOMIC DNA]</scope>
    <source>
        <strain evidence="1">SYSU_2023b</strain>
        <tissue evidence="1">Whole body</tissue>
    </source>
</reference>
<protein>
    <submittedName>
        <fullName evidence="1">Uncharacterized protein</fullName>
    </submittedName>
</protein>
<proteinExistence type="predicted"/>
<dbReference type="EMBL" id="JARQZJ010000065">
    <property type="protein sequence ID" value="KAK9880459.1"/>
    <property type="molecule type" value="Genomic_DNA"/>
</dbReference>
<gene>
    <name evidence="1" type="ORF">WA026_011705</name>
</gene>
<dbReference type="AlphaFoldDB" id="A0AAW1UBR5"/>
<comment type="caution">
    <text evidence="1">The sequence shown here is derived from an EMBL/GenBank/DDBJ whole genome shotgun (WGS) entry which is preliminary data.</text>
</comment>
<evidence type="ECO:0000313" key="2">
    <source>
        <dbReference type="Proteomes" id="UP001431783"/>
    </source>
</evidence>
<keyword evidence="2" id="KW-1185">Reference proteome</keyword>
<accession>A0AAW1UBR5</accession>
<sequence length="63" mass="7643">MCLLKMECHKDLAEFKSAFERQLEKRNCLLDIFPKRNTEKYRGCMVRRNSLKEVNIIRQLKIL</sequence>
<name>A0AAW1UBR5_9CUCU</name>
<evidence type="ECO:0000313" key="1">
    <source>
        <dbReference type="EMBL" id="KAK9880459.1"/>
    </source>
</evidence>